<feature type="domain" description="Pectate lyase" evidence="10">
    <location>
        <begin position="110"/>
        <end position="296"/>
    </location>
</feature>
<dbReference type="GO" id="GO:0030570">
    <property type="term" value="F:pectate lyase activity"/>
    <property type="evidence" value="ECO:0007669"/>
    <property type="project" value="UniProtKB-EC"/>
</dbReference>
<reference evidence="12" key="1">
    <citation type="journal article" date="2015" name="Nat. Plants">
        <title>Genome expansion of Arabis alpina linked with retrotransposition and reduced symmetric DNA methylation.</title>
        <authorList>
            <person name="Willing E.M."/>
            <person name="Rawat V."/>
            <person name="Mandakova T."/>
            <person name="Maumus F."/>
            <person name="James G.V."/>
            <person name="Nordstroem K.J."/>
            <person name="Becker C."/>
            <person name="Warthmann N."/>
            <person name="Chica C."/>
            <person name="Szarzynska B."/>
            <person name="Zytnicki M."/>
            <person name="Albani M.C."/>
            <person name="Kiefer C."/>
            <person name="Bergonzi S."/>
            <person name="Castaings L."/>
            <person name="Mateos J.L."/>
            <person name="Berns M.C."/>
            <person name="Bujdoso N."/>
            <person name="Piofczyk T."/>
            <person name="de Lorenzo L."/>
            <person name="Barrero-Sicilia C."/>
            <person name="Mateos I."/>
            <person name="Piednoel M."/>
            <person name="Hagmann J."/>
            <person name="Chen-Min-Tao R."/>
            <person name="Iglesias-Fernandez R."/>
            <person name="Schuster S.C."/>
            <person name="Alonso-Blanco C."/>
            <person name="Roudier F."/>
            <person name="Carbonero P."/>
            <person name="Paz-Ares J."/>
            <person name="Davis S.J."/>
            <person name="Pecinka A."/>
            <person name="Quesneville H."/>
            <person name="Colot V."/>
            <person name="Lysak M.A."/>
            <person name="Weigel D."/>
            <person name="Coupland G."/>
            <person name="Schneeberger K."/>
        </authorList>
    </citation>
    <scope>NUCLEOTIDE SEQUENCE [LARGE SCALE GENOMIC DNA]</scope>
    <source>
        <strain evidence="12">cv. Pajares</strain>
    </source>
</reference>
<dbReference type="GO" id="GO:0045490">
    <property type="term" value="P:pectin catabolic process"/>
    <property type="evidence" value="ECO:0007669"/>
    <property type="project" value="UniProtKB-UniPathway"/>
</dbReference>
<comment type="similarity">
    <text evidence="3 9">Belongs to the polysaccharide lyase 1 family.</text>
</comment>
<feature type="signal peptide" evidence="9">
    <location>
        <begin position="1"/>
        <end position="22"/>
    </location>
</feature>
<evidence type="ECO:0000256" key="5">
    <source>
        <dbReference type="ARBA" id="ARBA00022723"/>
    </source>
</evidence>
<keyword evidence="7 9" id="KW-0106">Calcium</keyword>
<dbReference type="PRINTS" id="PR00807">
    <property type="entry name" value="AMBALLERGEN"/>
</dbReference>
<evidence type="ECO:0000259" key="10">
    <source>
        <dbReference type="SMART" id="SM00656"/>
    </source>
</evidence>
<dbReference type="EC" id="4.2.2.2" evidence="4 9"/>
<dbReference type="InterPro" id="IPR011050">
    <property type="entry name" value="Pectin_lyase_fold/virulence"/>
</dbReference>
<evidence type="ECO:0000256" key="4">
    <source>
        <dbReference type="ARBA" id="ARBA00012272"/>
    </source>
</evidence>
<protein>
    <recommendedName>
        <fullName evidence="4 9">Pectate lyase</fullName>
        <ecNumber evidence="4 9">4.2.2.2</ecNumber>
    </recommendedName>
</protein>
<dbReference type="SMART" id="SM00656">
    <property type="entry name" value="Amb_all"/>
    <property type="match status" value="1"/>
</dbReference>
<dbReference type="OMA" id="CWRRDPQ"/>
<gene>
    <name evidence="11" type="ordered locus">AALP_Aa1g127700</name>
</gene>
<dbReference type="OrthoDB" id="1637350at2759"/>
<accession>A0A087HMV5</accession>
<evidence type="ECO:0000256" key="2">
    <source>
        <dbReference type="ARBA" id="ARBA00005220"/>
    </source>
</evidence>
<keyword evidence="6 9" id="KW-0732">Signal</keyword>
<dbReference type="UniPathway" id="UPA00545">
    <property type="reaction ID" value="UER00824"/>
</dbReference>
<comment type="pathway">
    <text evidence="2 9">Glycan metabolism; pectin degradation; 2-dehydro-3-deoxy-D-gluconate from pectin: step 2/5.</text>
</comment>
<keyword evidence="5 9" id="KW-0479">Metal-binding</keyword>
<dbReference type="Gene3D" id="2.160.20.10">
    <property type="entry name" value="Single-stranded right-handed beta-helix, Pectin lyase-like"/>
    <property type="match status" value="1"/>
</dbReference>
<sequence length="370" mass="39603">MVSLALIVSFLFATFSCPFLEAANYSNGSTLQAASLNVIDACWRRNPNWATNRQALASCAVGFGKAALGGKSGPIYVVTSPADDAKSPKPGTLRFAVTQPKPLWITFAKDMVIVLQTELQIKSHKTIDGRGAKVEIANGPCVAVYHATNVIIHGISIHDCKAGRSGGKGWEGDAIRIFQSTHVWIDHCSLSRCNDGLIDVIHTSTAVTLSNNLLTQHLKAMLLGHSDKNVGDKKMKVTVVFNVFGPGLRGRMPRVRHGYAHVANNRYEKWGLYAIGGSANPIIFSEGNYFVAPERADHKQVTKRFGAGSNSWKWGTAKDAFMNGAVFGPAGQAVTPMYVGGEAFQVAQGSLVPSLTSSAGALRCTVGRVC</sequence>
<dbReference type="InterPro" id="IPR012334">
    <property type="entry name" value="Pectin_lyas_fold"/>
</dbReference>
<dbReference type="Proteomes" id="UP000029120">
    <property type="component" value="Chromosome 1"/>
</dbReference>
<keyword evidence="8 9" id="KW-0456">Lyase</keyword>
<evidence type="ECO:0000313" key="12">
    <source>
        <dbReference type="Proteomes" id="UP000029120"/>
    </source>
</evidence>
<dbReference type="GO" id="GO:0046872">
    <property type="term" value="F:metal ion binding"/>
    <property type="evidence" value="ECO:0007669"/>
    <property type="project" value="UniProtKB-KW"/>
</dbReference>
<dbReference type="InterPro" id="IPR002022">
    <property type="entry name" value="Pec_lyase"/>
</dbReference>
<dbReference type="Pfam" id="PF00544">
    <property type="entry name" value="Pectate_lyase_4"/>
    <property type="match status" value="1"/>
</dbReference>
<dbReference type="InterPro" id="IPR018082">
    <property type="entry name" value="AmbAllergen"/>
</dbReference>
<dbReference type="AlphaFoldDB" id="A0A087HMV5"/>
<dbReference type="PANTHER" id="PTHR31683">
    <property type="entry name" value="PECTATE LYASE 18-RELATED"/>
    <property type="match status" value="1"/>
</dbReference>
<evidence type="ECO:0000256" key="7">
    <source>
        <dbReference type="ARBA" id="ARBA00022837"/>
    </source>
</evidence>
<proteinExistence type="inferred from homology"/>
<evidence type="ECO:0000256" key="9">
    <source>
        <dbReference type="RuleBase" id="RU361123"/>
    </source>
</evidence>
<dbReference type="EMBL" id="CM002869">
    <property type="protein sequence ID" value="KFK43457.1"/>
    <property type="molecule type" value="Genomic_DNA"/>
</dbReference>
<comment type="catalytic activity">
    <reaction evidence="1 9">
        <text>Eliminative cleavage of (1-&gt;4)-alpha-D-galacturonan to give oligosaccharides with 4-deoxy-alpha-D-galact-4-enuronosyl groups at their non-reducing ends.</text>
        <dbReference type="EC" id="4.2.2.2"/>
    </reaction>
</comment>
<evidence type="ECO:0000313" key="11">
    <source>
        <dbReference type="EMBL" id="KFK43457.1"/>
    </source>
</evidence>
<evidence type="ECO:0000256" key="6">
    <source>
        <dbReference type="ARBA" id="ARBA00022729"/>
    </source>
</evidence>
<dbReference type="eggNOG" id="ENOG502QSYA">
    <property type="taxonomic scope" value="Eukaryota"/>
</dbReference>
<evidence type="ECO:0000256" key="8">
    <source>
        <dbReference type="ARBA" id="ARBA00023239"/>
    </source>
</evidence>
<dbReference type="PANTHER" id="PTHR31683:SF163">
    <property type="entry name" value="PECTATE LYASE"/>
    <property type="match status" value="1"/>
</dbReference>
<dbReference type="Gramene" id="KFK43457">
    <property type="protein sequence ID" value="KFK43457"/>
    <property type="gene ID" value="AALP_AA1G127700"/>
</dbReference>
<feature type="chain" id="PRO_5005106627" description="Pectate lyase" evidence="9">
    <location>
        <begin position="23"/>
        <end position="370"/>
    </location>
</feature>
<evidence type="ECO:0000256" key="1">
    <source>
        <dbReference type="ARBA" id="ARBA00000695"/>
    </source>
</evidence>
<evidence type="ECO:0000256" key="3">
    <source>
        <dbReference type="ARBA" id="ARBA00010980"/>
    </source>
</evidence>
<dbReference type="SUPFAM" id="SSF51126">
    <property type="entry name" value="Pectin lyase-like"/>
    <property type="match status" value="1"/>
</dbReference>
<comment type="cofactor">
    <cofactor evidence="9">
        <name>Ca(2+)</name>
        <dbReference type="ChEBI" id="CHEBI:29108"/>
    </cofactor>
    <text evidence="9">Binds 1 Ca(2+) ion. Required for its activity.</text>
</comment>
<keyword evidence="12" id="KW-1185">Reference proteome</keyword>
<name>A0A087HMV5_ARAAL</name>
<dbReference type="InterPro" id="IPR045032">
    <property type="entry name" value="PEL"/>
</dbReference>
<organism evidence="11 12">
    <name type="scientific">Arabis alpina</name>
    <name type="common">Alpine rock-cress</name>
    <dbReference type="NCBI Taxonomy" id="50452"/>
    <lineage>
        <taxon>Eukaryota</taxon>
        <taxon>Viridiplantae</taxon>
        <taxon>Streptophyta</taxon>
        <taxon>Embryophyta</taxon>
        <taxon>Tracheophyta</taxon>
        <taxon>Spermatophyta</taxon>
        <taxon>Magnoliopsida</taxon>
        <taxon>eudicotyledons</taxon>
        <taxon>Gunneridae</taxon>
        <taxon>Pentapetalae</taxon>
        <taxon>rosids</taxon>
        <taxon>malvids</taxon>
        <taxon>Brassicales</taxon>
        <taxon>Brassicaceae</taxon>
        <taxon>Arabideae</taxon>
        <taxon>Arabis</taxon>
    </lineage>
</organism>